<sequence length="36" mass="4049">ASWDEPLTLMEMSDDVRAVAQAVHSQLSKYSISRII</sequence>
<organism evidence="1">
    <name type="scientific">human gut metagenome</name>
    <dbReference type="NCBI Taxonomy" id="408170"/>
    <lineage>
        <taxon>unclassified sequences</taxon>
        <taxon>metagenomes</taxon>
        <taxon>organismal metagenomes</taxon>
    </lineage>
</organism>
<comment type="caution">
    <text evidence="1">The sequence shown here is derived from an EMBL/GenBank/DDBJ whole genome shotgun (WGS) entry which is preliminary data.</text>
</comment>
<dbReference type="AlphaFoldDB" id="W1X9B6"/>
<accession>W1X9B6</accession>
<evidence type="ECO:0000313" key="1">
    <source>
        <dbReference type="EMBL" id="ETJ26843.1"/>
    </source>
</evidence>
<feature type="non-terminal residue" evidence="1">
    <location>
        <position position="1"/>
    </location>
</feature>
<reference evidence="1" key="1">
    <citation type="submission" date="2013-12" db="EMBL/GenBank/DDBJ databases">
        <title>A Varibaculum cambriense genome reconstructed from a premature infant gut community with otherwise low bacterial novelty that shifts toward anaerobic metabolism during the third week of life.</title>
        <authorList>
            <person name="Brown C.T."/>
            <person name="Sharon I."/>
            <person name="Thomas B.C."/>
            <person name="Castelle C.J."/>
            <person name="Morowitz M.J."/>
            <person name="Banfield J.F."/>
        </authorList>
    </citation>
    <scope>NUCLEOTIDE SEQUENCE</scope>
</reference>
<gene>
    <name evidence="1" type="ORF">Q604_UNBC17213G0001</name>
</gene>
<proteinExistence type="predicted"/>
<protein>
    <submittedName>
        <fullName evidence="1">Uncharacterized protein</fullName>
    </submittedName>
</protein>
<dbReference type="EMBL" id="AZMM01017213">
    <property type="protein sequence ID" value="ETJ26843.1"/>
    <property type="molecule type" value="Genomic_DNA"/>
</dbReference>
<name>W1X9B6_9ZZZZ</name>